<keyword evidence="3" id="KW-1185">Reference proteome</keyword>
<evidence type="ECO:0000256" key="1">
    <source>
        <dbReference type="SAM" id="Phobius"/>
    </source>
</evidence>
<comment type="caution">
    <text evidence="2">The sequence shown here is derived from an EMBL/GenBank/DDBJ whole genome shotgun (WGS) entry which is preliminary data.</text>
</comment>
<gene>
    <name evidence="2" type="ORF">DPMN_164300</name>
</gene>
<reference evidence="2" key="1">
    <citation type="journal article" date="2019" name="bioRxiv">
        <title>The Genome of the Zebra Mussel, Dreissena polymorpha: A Resource for Invasive Species Research.</title>
        <authorList>
            <person name="McCartney M.A."/>
            <person name="Auch B."/>
            <person name="Kono T."/>
            <person name="Mallez S."/>
            <person name="Zhang Y."/>
            <person name="Obille A."/>
            <person name="Becker A."/>
            <person name="Abrahante J.E."/>
            <person name="Garbe J."/>
            <person name="Badalamenti J.P."/>
            <person name="Herman A."/>
            <person name="Mangelson H."/>
            <person name="Liachko I."/>
            <person name="Sullivan S."/>
            <person name="Sone E.D."/>
            <person name="Koren S."/>
            <person name="Silverstein K.A.T."/>
            <person name="Beckman K.B."/>
            <person name="Gohl D.M."/>
        </authorList>
    </citation>
    <scope>NUCLEOTIDE SEQUENCE</scope>
    <source>
        <strain evidence="2">Duluth1</strain>
        <tissue evidence="2">Whole animal</tissue>
    </source>
</reference>
<keyword evidence="1" id="KW-1133">Transmembrane helix</keyword>
<evidence type="ECO:0000313" key="3">
    <source>
        <dbReference type="Proteomes" id="UP000828390"/>
    </source>
</evidence>
<feature type="non-terminal residue" evidence="2">
    <location>
        <position position="1"/>
    </location>
</feature>
<evidence type="ECO:0000313" key="2">
    <source>
        <dbReference type="EMBL" id="KAH3786197.1"/>
    </source>
</evidence>
<keyword evidence="1" id="KW-0472">Membrane</keyword>
<dbReference type="AlphaFoldDB" id="A0A9D4EYF4"/>
<organism evidence="2 3">
    <name type="scientific">Dreissena polymorpha</name>
    <name type="common">Zebra mussel</name>
    <name type="synonym">Mytilus polymorpha</name>
    <dbReference type="NCBI Taxonomy" id="45954"/>
    <lineage>
        <taxon>Eukaryota</taxon>
        <taxon>Metazoa</taxon>
        <taxon>Spiralia</taxon>
        <taxon>Lophotrochozoa</taxon>
        <taxon>Mollusca</taxon>
        <taxon>Bivalvia</taxon>
        <taxon>Autobranchia</taxon>
        <taxon>Heteroconchia</taxon>
        <taxon>Euheterodonta</taxon>
        <taxon>Imparidentia</taxon>
        <taxon>Neoheterodontei</taxon>
        <taxon>Myida</taxon>
        <taxon>Dreissenoidea</taxon>
        <taxon>Dreissenidae</taxon>
        <taxon>Dreissena</taxon>
    </lineage>
</organism>
<accession>A0A9D4EYF4</accession>
<protein>
    <submittedName>
        <fullName evidence="2">Uncharacterized protein</fullName>
    </submittedName>
</protein>
<proteinExistence type="predicted"/>
<feature type="transmembrane region" description="Helical" evidence="1">
    <location>
        <begin position="31"/>
        <end position="55"/>
    </location>
</feature>
<dbReference type="Proteomes" id="UP000828390">
    <property type="component" value="Unassembled WGS sequence"/>
</dbReference>
<reference evidence="2" key="2">
    <citation type="submission" date="2020-11" db="EMBL/GenBank/DDBJ databases">
        <authorList>
            <person name="McCartney M.A."/>
            <person name="Auch B."/>
            <person name="Kono T."/>
            <person name="Mallez S."/>
            <person name="Becker A."/>
            <person name="Gohl D.M."/>
            <person name="Silverstein K.A.T."/>
            <person name="Koren S."/>
            <person name="Bechman K.B."/>
            <person name="Herman A."/>
            <person name="Abrahante J.E."/>
            <person name="Garbe J."/>
        </authorList>
    </citation>
    <scope>NUCLEOTIDE SEQUENCE</scope>
    <source>
        <strain evidence="2">Duluth1</strain>
        <tissue evidence="2">Whole animal</tissue>
    </source>
</reference>
<dbReference type="EMBL" id="JAIWYP010000008">
    <property type="protein sequence ID" value="KAH3786197.1"/>
    <property type="molecule type" value="Genomic_DNA"/>
</dbReference>
<feature type="transmembrane region" description="Helical" evidence="1">
    <location>
        <begin position="75"/>
        <end position="101"/>
    </location>
</feature>
<keyword evidence="1" id="KW-0812">Transmembrane</keyword>
<sequence>HLHHLTGDVRTRIEHVLSVATIEPASSNKTIGAVAAAVAAIAGVAAASISVGGAGPASIGAGIAAATFTTTAGSTLAFGMAVICAVAVPVVPITLASLYVWRQFRRPVQH</sequence>
<name>A0A9D4EYF4_DREPO</name>